<keyword evidence="6 7" id="KW-0378">Hydrolase</keyword>
<feature type="binding site" evidence="7">
    <location>
        <position position="104"/>
    </location>
    <ligand>
        <name>a divalent metal cation</name>
        <dbReference type="ChEBI" id="CHEBI:60240"/>
    </ligand>
</feature>
<evidence type="ECO:0000256" key="4">
    <source>
        <dbReference type="ARBA" id="ARBA00022723"/>
    </source>
</evidence>
<dbReference type="InterPro" id="IPR002828">
    <property type="entry name" value="SurE-like_Pase/nucleotidase"/>
</dbReference>
<dbReference type="EMBL" id="DYUD01000006">
    <property type="protein sequence ID" value="HJG88006.1"/>
    <property type="molecule type" value="Genomic_DNA"/>
</dbReference>
<evidence type="ECO:0000256" key="6">
    <source>
        <dbReference type="ARBA" id="ARBA00022801"/>
    </source>
</evidence>
<organism evidence="9 10">
    <name type="scientific">Barnesiella viscericola</name>
    <dbReference type="NCBI Taxonomy" id="397865"/>
    <lineage>
        <taxon>Bacteria</taxon>
        <taxon>Pseudomonadati</taxon>
        <taxon>Bacteroidota</taxon>
        <taxon>Bacteroidia</taxon>
        <taxon>Bacteroidales</taxon>
        <taxon>Barnesiellaceae</taxon>
        <taxon>Barnesiella</taxon>
    </lineage>
</organism>
<feature type="domain" description="Survival protein SurE-like phosphatase/nucleotidase" evidence="8">
    <location>
        <begin position="12"/>
        <end position="196"/>
    </location>
</feature>
<accession>A0A921MQ25</accession>
<dbReference type="GO" id="GO:0004309">
    <property type="term" value="F:exopolyphosphatase activity"/>
    <property type="evidence" value="ECO:0007669"/>
    <property type="project" value="TreeGrafter"/>
</dbReference>
<evidence type="ECO:0000256" key="7">
    <source>
        <dbReference type="HAMAP-Rule" id="MF_00060"/>
    </source>
</evidence>
<protein>
    <recommendedName>
        <fullName evidence="7">5'-nucleotidase SurE</fullName>
        <ecNumber evidence="7">3.1.3.5</ecNumber>
    </recommendedName>
    <alternativeName>
        <fullName evidence="7">Nucleoside 5'-monophosphate phosphohydrolase</fullName>
    </alternativeName>
</protein>
<dbReference type="HAMAP" id="MF_00060">
    <property type="entry name" value="SurE"/>
    <property type="match status" value="1"/>
</dbReference>
<name>A0A921MQ25_9BACT</name>
<dbReference type="GO" id="GO:0008253">
    <property type="term" value="F:5'-nucleotidase activity"/>
    <property type="evidence" value="ECO:0007669"/>
    <property type="project" value="UniProtKB-UniRule"/>
</dbReference>
<comment type="subcellular location">
    <subcellularLocation>
        <location evidence="7">Cytoplasm</location>
    </subcellularLocation>
</comment>
<dbReference type="InterPro" id="IPR036523">
    <property type="entry name" value="SurE-like_sf"/>
</dbReference>
<dbReference type="EC" id="3.1.3.5" evidence="7"/>
<dbReference type="PANTHER" id="PTHR30457:SF12">
    <property type="entry name" value="5'_3'-NUCLEOTIDASE SURE"/>
    <property type="match status" value="1"/>
</dbReference>
<dbReference type="AlphaFoldDB" id="A0A921MQ25"/>
<comment type="cofactor">
    <cofactor evidence="7">
        <name>a divalent metal cation</name>
        <dbReference type="ChEBI" id="CHEBI:60240"/>
    </cofactor>
    <text evidence="7">Binds 1 divalent metal cation per subunit.</text>
</comment>
<evidence type="ECO:0000313" key="10">
    <source>
        <dbReference type="Proteomes" id="UP000757103"/>
    </source>
</evidence>
<proteinExistence type="inferred from homology"/>
<dbReference type="GO" id="GO:0008254">
    <property type="term" value="F:3'-nucleotidase activity"/>
    <property type="evidence" value="ECO:0007669"/>
    <property type="project" value="TreeGrafter"/>
</dbReference>
<dbReference type="NCBIfam" id="NF001492">
    <property type="entry name" value="PRK00346.2-2"/>
    <property type="match status" value="1"/>
</dbReference>
<dbReference type="GO" id="GO:0005737">
    <property type="term" value="C:cytoplasm"/>
    <property type="evidence" value="ECO:0007669"/>
    <property type="project" value="UniProtKB-SubCell"/>
</dbReference>
<dbReference type="InterPro" id="IPR030048">
    <property type="entry name" value="SurE"/>
</dbReference>
<evidence type="ECO:0000256" key="5">
    <source>
        <dbReference type="ARBA" id="ARBA00022741"/>
    </source>
</evidence>
<comment type="caution">
    <text evidence="9">The sequence shown here is derived from an EMBL/GenBank/DDBJ whole genome shotgun (WGS) entry which is preliminary data.</text>
</comment>
<gene>
    <name evidence="7 9" type="primary">surE</name>
    <name evidence="9" type="ORF">K8U91_00825</name>
</gene>
<dbReference type="GO" id="GO:0000166">
    <property type="term" value="F:nucleotide binding"/>
    <property type="evidence" value="ECO:0007669"/>
    <property type="project" value="UniProtKB-KW"/>
</dbReference>
<evidence type="ECO:0000259" key="8">
    <source>
        <dbReference type="Pfam" id="PF01975"/>
    </source>
</evidence>
<dbReference type="RefSeq" id="WP_273305116.1">
    <property type="nucleotide sequence ID" value="NZ_DYUD01000006.1"/>
</dbReference>
<sequence length="261" mass="28511">MKKITHSQRPLILITNDDGVQAKGLQQVAEFLKPLGDIVVVAPDGPRSGQSSAITVTTPLRMKVLDEQEGFCLIRTNGTPVDCIKLSMNILFDRHPDLIVSGINHGSNSGVSVIYSGTMGAVFEGALLHIPSIGFSLCNHQPDADFTPCRDLVVDICRKALATTDWPQGIGLNVNIPKAPQLNGVKMCRAAQGYWTEEYDCRVDPHGREYYWLTGTFKNNEPDADDTDEYWLDRGYATIVPCATDCSATVTLPELSSMLGL</sequence>
<comment type="catalytic activity">
    <reaction evidence="1 7">
        <text>a ribonucleoside 5'-phosphate + H2O = a ribonucleoside + phosphate</text>
        <dbReference type="Rhea" id="RHEA:12484"/>
        <dbReference type="ChEBI" id="CHEBI:15377"/>
        <dbReference type="ChEBI" id="CHEBI:18254"/>
        <dbReference type="ChEBI" id="CHEBI:43474"/>
        <dbReference type="ChEBI" id="CHEBI:58043"/>
        <dbReference type="EC" id="3.1.3.5"/>
    </reaction>
</comment>
<dbReference type="NCBIfam" id="TIGR00087">
    <property type="entry name" value="surE"/>
    <property type="match status" value="1"/>
</dbReference>
<dbReference type="Proteomes" id="UP000757103">
    <property type="component" value="Unassembled WGS sequence"/>
</dbReference>
<dbReference type="SUPFAM" id="SSF64167">
    <property type="entry name" value="SurE-like"/>
    <property type="match status" value="1"/>
</dbReference>
<reference evidence="9" key="1">
    <citation type="journal article" date="2021" name="PeerJ">
        <title>Extensive microbial diversity within the chicken gut microbiome revealed by metagenomics and culture.</title>
        <authorList>
            <person name="Gilroy R."/>
            <person name="Ravi A."/>
            <person name="Getino M."/>
            <person name="Pursley I."/>
            <person name="Horton D.L."/>
            <person name="Alikhan N.F."/>
            <person name="Baker D."/>
            <person name="Gharbi K."/>
            <person name="Hall N."/>
            <person name="Watson M."/>
            <person name="Adriaenssens E.M."/>
            <person name="Foster-Nyarko E."/>
            <person name="Jarju S."/>
            <person name="Secka A."/>
            <person name="Antonio M."/>
            <person name="Oren A."/>
            <person name="Chaudhuri R.R."/>
            <person name="La Ragione R."/>
            <person name="Hildebrand F."/>
            <person name="Pallen M.J."/>
        </authorList>
    </citation>
    <scope>NUCLEOTIDE SEQUENCE</scope>
    <source>
        <strain evidence="9">CHK121-7720</strain>
    </source>
</reference>
<dbReference type="Gene3D" id="3.40.1210.10">
    <property type="entry name" value="Survival protein SurE-like phosphatase/nucleotidase"/>
    <property type="match status" value="1"/>
</dbReference>
<evidence type="ECO:0000313" key="9">
    <source>
        <dbReference type="EMBL" id="HJG88006.1"/>
    </source>
</evidence>
<dbReference type="PANTHER" id="PTHR30457">
    <property type="entry name" value="5'-NUCLEOTIDASE SURE"/>
    <property type="match status" value="1"/>
</dbReference>
<reference evidence="9" key="2">
    <citation type="submission" date="2021-09" db="EMBL/GenBank/DDBJ databases">
        <authorList>
            <person name="Gilroy R."/>
        </authorList>
    </citation>
    <scope>NUCLEOTIDE SEQUENCE</scope>
    <source>
        <strain evidence="9">CHK121-7720</strain>
    </source>
</reference>
<keyword evidence="4 7" id="KW-0479">Metal-binding</keyword>
<dbReference type="Pfam" id="PF01975">
    <property type="entry name" value="SurE"/>
    <property type="match status" value="1"/>
</dbReference>
<feature type="binding site" evidence="7">
    <location>
        <position position="17"/>
    </location>
    <ligand>
        <name>a divalent metal cation</name>
        <dbReference type="ChEBI" id="CHEBI:60240"/>
    </ligand>
</feature>
<evidence type="ECO:0000256" key="2">
    <source>
        <dbReference type="ARBA" id="ARBA00011062"/>
    </source>
</evidence>
<dbReference type="GO" id="GO:0046872">
    <property type="term" value="F:metal ion binding"/>
    <property type="evidence" value="ECO:0007669"/>
    <property type="project" value="UniProtKB-UniRule"/>
</dbReference>
<comment type="function">
    <text evidence="7">Nucleotidase that shows phosphatase activity on nucleoside 5'-monophosphates.</text>
</comment>
<evidence type="ECO:0000256" key="3">
    <source>
        <dbReference type="ARBA" id="ARBA00022490"/>
    </source>
</evidence>
<keyword evidence="3 7" id="KW-0963">Cytoplasm</keyword>
<comment type="similarity">
    <text evidence="2 7">Belongs to the SurE nucleotidase family.</text>
</comment>
<feature type="binding site" evidence="7">
    <location>
        <position position="48"/>
    </location>
    <ligand>
        <name>a divalent metal cation</name>
        <dbReference type="ChEBI" id="CHEBI:60240"/>
    </ligand>
</feature>
<feature type="binding site" evidence="7">
    <location>
        <position position="18"/>
    </location>
    <ligand>
        <name>a divalent metal cation</name>
        <dbReference type="ChEBI" id="CHEBI:60240"/>
    </ligand>
</feature>
<evidence type="ECO:0000256" key="1">
    <source>
        <dbReference type="ARBA" id="ARBA00000815"/>
    </source>
</evidence>
<keyword evidence="5 7" id="KW-0547">Nucleotide-binding</keyword>